<gene>
    <name evidence="7" type="ORF">GK047_11520</name>
</gene>
<dbReference type="GO" id="GO:0045892">
    <property type="term" value="P:negative regulation of DNA-templated transcription"/>
    <property type="evidence" value="ECO:0007669"/>
    <property type="project" value="InterPro"/>
</dbReference>
<dbReference type="Pfam" id="PF00440">
    <property type="entry name" value="TetR_N"/>
    <property type="match status" value="1"/>
</dbReference>
<sequence length="238" mass="27520">MARRRIHPIHTSIQTDTDITLYIPLDRERIVCKALGMLNEVGLKDLSMRKIADSLGVKAASLYYHVKDKEELLQLLADQISNRVEWPQETLAWDQQIIYWAQSFRKALHAFQDAVDVFHSSTARGYDRLRQIEALYNVFVQAGFDDVHIPWMSGMVKNYILSFVAEEVQLSSLAKRSGIPFEELCEQFTQTFKRLPQDQFPHLIRMASSTTTGDWETEFMFGLQVLLDGFKAKLVNPY</sequence>
<dbReference type="PRINTS" id="PR00455">
    <property type="entry name" value="HTHTETR"/>
</dbReference>
<proteinExistence type="predicted"/>
<dbReference type="PANTHER" id="PTHR30055">
    <property type="entry name" value="HTH-TYPE TRANSCRIPTIONAL REGULATOR RUTR"/>
    <property type="match status" value="1"/>
</dbReference>
<comment type="caution">
    <text evidence="7">The sequence shown here is derived from an EMBL/GenBank/DDBJ whole genome shotgun (WGS) entry which is preliminary data.</text>
</comment>
<dbReference type="EMBL" id="JAAIKC010000003">
    <property type="protein sequence ID" value="NEW06643.1"/>
    <property type="molecule type" value="Genomic_DNA"/>
</dbReference>
<evidence type="ECO:0000256" key="3">
    <source>
        <dbReference type="ARBA" id="ARBA00023125"/>
    </source>
</evidence>
<dbReference type="GO" id="GO:0000976">
    <property type="term" value="F:transcription cis-regulatory region binding"/>
    <property type="evidence" value="ECO:0007669"/>
    <property type="project" value="TreeGrafter"/>
</dbReference>
<dbReference type="AlphaFoldDB" id="A0A6G3ZWQ3"/>
<dbReference type="PRINTS" id="PR00400">
    <property type="entry name" value="TETREPRESSOR"/>
</dbReference>
<evidence type="ECO:0000256" key="2">
    <source>
        <dbReference type="ARBA" id="ARBA00023015"/>
    </source>
</evidence>
<evidence type="ECO:0000256" key="5">
    <source>
        <dbReference type="PROSITE-ProRule" id="PRU00335"/>
    </source>
</evidence>
<organism evidence="7">
    <name type="scientific">Paenibacillus sp. SYP-B3998</name>
    <dbReference type="NCBI Taxonomy" id="2678564"/>
    <lineage>
        <taxon>Bacteria</taxon>
        <taxon>Bacillati</taxon>
        <taxon>Bacillota</taxon>
        <taxon>Bacilli</taxon>
        <taxon>Bacillales</taxon>
        <taxon>Paenibacillaceae</taxon>
        <taxon>Paenibacillus</taxon>
    </lineage>
</organism>
<dbReference type="PROSITE" id="PS50977">
    <property type="entry name" value="HTH_TETR_2"/>
    <property type="match status" value="1"/>
</dbReference>
<evidence type="ECO:0000256" key="4">
    <source>
        <dbReference type="ARBA" id="ARBA00023163"/>
    </source>
</evidence>
<keyword evidence="3 5" id="KW-0238">DNA-binding</keyword>
<feature type="DNA-binding region" description="H-T-H motif" evidence="5">
    <location>
        <begin position="47"/>
        <end position="66"/>
    </location>
</feature>
<dbReference type="GO" id="GO:0046677">
    <property type="term" value="P:response to antibiotic"/>
    <property type="evidence" value="ECO:0007669"/>
    <property type="project" value="InterPro"/>
</dbReference>
<protein>
    <submittedName>
        <fullName evidence="7">TetR family transcriptional regulator</fullName>
    </submittedName>
</protein>
<dbReference type="PANTHER" id="PTHR30055:SF151">
    <property type="entry name" value="TRANSCRIPTIONAL REGULATORY PROTEIN"/>
    <property type="match status" value="1"/>
</dbReference>
<dbReference type="InterPro" id="IPR036271">
    <property type="entry name" value="Tet_transcr_reg_TetR-rel_C_sf"/>
</dbReference>
<keyword evidence="4" id="KW-0804">Transcription</keyword>
<dbReference type="SUPFAM" id="SSF46689">
    <property type="entry name" value="Homeodomain-like"/>
    <property type="match status" value="1"/>
</dbReference>
<dbReference type="InterPro" id="IPR009057">
    <property type="entry name" value="Homeodomain-like_sf"/>
</dbReference>
<evidence type="ECO:0000256" key="1">
    <source>
        <dbReference type="ARBA" id="ARBA00022491"/>
    </source>
</evidence>
<dbReference type="GO" id="GO:0003700">
    <property type="term" value="F:DNA-binding transcription factor activity"/>
    <property type="evidence" value="ECO:0007669"/>
    <property type="project" value="TreeGrafter"/>
</dbReference>
<dbReference type="RefSeq" id="WP_163946000.1">
    <property type="nucleotide sequence ID" value="NZ_JAAIKC010000003.1"/>
</dbReference>
<dbReference type="Gene3D" id="1.10.357.10">
    <property type="entry name" value="Tetracycline Repressor, domain 2"/>
    <property type="match status" value="1"/>
</dbReference>
<accession>A0A6G3ZWQ3</accession>
<dbReference type="InterPro" id="IPR004111">
    <property type="entry name" value="Repressor_TetR_C"/>
</dbReference>
<reference evidence="7" key="1">
    <citation type="submission" date="2020-02" db="EMBL/GenBank/DDBJ databases">
        <authorList>
            <person name="Shen X.-R."/>
            <person name="Zhang Y.-X."/>
        </authorList>
    </citation>
    <scope>NUCLEOTIDE SEQUENCE</scope>
    <source>
        <strain evidence="7">SYP-B3998</strain>
    </source>
</reference>
<feature type="domain" description="HTH tetR-type" evidence="6">
    <location>
        <begin position="24"/>
        <end position="84"/>
    </location>
</feature>
<dbReference type="InterPro" id="IPR050109">
    <property type="entry name" value="HTH-type_TetR-like_transc_reg"/>
</dbReference>
<dbReference type="Pfam" id="PF02909">
    <property type="entry name" value="TetR_C_1"/>
    <property type="match status" value="1"/>
</dbReference>
<evidence type="ECO:0000259" key="6">
    <source>
        <dbReference type="PROSITE" id="PS50977"/>
    </source>
</evidence>
<dbReference type="InterPro" id="IPR003012">
    <property type="entry name" value="Tet_transcr_reg_TetR"/>
</dbReference>
<evidence type="ECO:0000313" key="7">
    <source>
        <dbReference type="EMBL" id="NEW06643.1"/>
    </source>
</evidence>
<name>A0A6G3ZWQ3_9BACL</name>
<keyword evidence="1" id="KW-0678">Repressor</keyword>
<dbReference type="Gene3D" id="1.10.10.60">
    <property type="entry name" value="Homeodomain-like"/>
    <property type="match status" value="1"/>
</dbReference>
<dbReference type="InterPro" id="IPR001647">
    <property type="entry name" value="HTH_TetR"/>
</dbReference>
<keyword evidence="2" id="KW-0805">Transcription regulation</keyword>
<dbReference type="SUPFAM" id="SSF48498">
    <property type="entry name" value="Tetracyclin repressor-like, C-terminal domain"/>
    <property type="match status" value="1"/>
</dbReference>